<dbReference type="Proteomes" id="UP000619486">
    <property type="component" value="Unassembled WGS sequence"/>
</dbReference>
<proteinExistence type="predicted"/>
<name>A0A918H506_9ACTN</name>
<reference evidence="2" key="2">
    <citation type="submission" date="2020-09" db="EMBL/GenBank/DDBJ databases">
        <authorList>
            <person name="Sun Q."/>
            <person name="Ohkuma M."/>
        </authorList>
    </citation>
    <scope>NUCLEOTIDE SEQUENCE</scope>
    <source>
        <strain evidence="2">JCM 3172</strain>
    </source>
</reference>
<reference evidence="2" key="1">
    <citation type="journal article" date="2014" name="Int. J. Syst. Evol. Microbiol.">
        <title>Complete genome sequence of Corynebacterium casei LMG S-19264T (=DSM 44701T), isolated from a smear-ripened cheese.</title>
        <authorList>
            <consortium name="US DOE Joint Genome Institute (JGI-PGF)"/>
            <person name="Walter F."/>
            <person name="Albersmeier A."/>
            <person name="Kalinowski J."/>
            <person name="Ruckert C."/>
        </authorList>
    </citation>
    <scope>NUCLEOTIDE SEQUENCE</scope>
    <source>
        <strain evidence="2">JCM 3172</strain>
    </source>
</reference>
<accession>A0A918H506</accession>
<organism evidence="2 3">
    <name type="scientific">Streptomyces purpureus</name>
    <dbReference type="NCBI Taxonomy" id="1951"/>
    <lineage>
        <taxon>Bacteria</taxon>
        <taxon>Bacillati</taxon>
        <taxon>Actinomycetota</taxon>
        <taxon>Actinomycetes</taxon>
        <taxon>Kitasatosporales</taxon>
        <taxon>Streptomycetaceae</taxon>
        <taxon>Streptomyces</taxon>
    </lineage>
</organism>
<sequence length="58" mass="6167">MATLPADVVVVVLPVEPPADGTGRQLDADGHRPGRGQPVKTSTRDQIARASMHIPPMR</sequence>
<evidence type="ECO:0000256" key="1">
    <source>
        <dbReference type="SAM" id="MobiDB-lite"/>
    </source>
</evidence>
<comment type="caution">
    <text evidence="2">The sequence shown here is derived from an EMBL/GenBank/DDBJ whole genome shotgun (WGS) entry which is preliminary data.</text>
</comment>
<dbReference type="AlphaFoldDB" id="A0A918H506"/>
<dbReference type="EMBL" id="BMQQ01000012">
    <property type="protein sequence ID" value="GGT38624.1"/>
    <property type="molecule type" value="Genomic_DNA"/>
</dbReference>
<evidence type="ECO:0000313" key="2">
    <source>
        <dbReference type="EMBL" id="GGT38624.1"/>
    </source>
</evidence>
<feature type="region of interest" description="Disordered" evidence="1">
    <location>
        <begin position="17"/>
        <end position="58"/>
    </location>
</feature>
<protein>
    <submittedName>
        <fullName evidence="2">Uncharacterized protein</fullName>
    </submittedName>
</protein>
<keyword evidence="3" id="KW-1185">Reference proteome</keyword>
<evidence type="ECO:0000313" key="3">
    <source>
        <dbReference type="Proteomes" id="UP000619486"/>
    </source>
</evidence>
<gene>
    <name evidence="2" type="ORF">GCM10014713_35470</name>
</gene>